<evidence type="ECO:0000256" key="1">
    <source>
        <dbReference type="SAM" id="MobiDB-lite"/>
    </source>
</evidence>
<keyword evidence="2" id="KW-1133">Transmembrane helix</keyword>
<feature type="transmembrane region" description="Helical" evidence="2">
    <location>
        <begin position="71"/>
        <end position="92"/>
    </location>
</feature>
<comment type="caution">
    <text evidence="3">The sequence shown here is derived from an EMBL/GenBank/DDBJ whole genome shotgun (WGS) entry which is preliminary data.</text>
</comment>
<feature type="transmembrane region" description="Helical" evidence="2">
    <location>
        <begin position="36"/>
        <end position="59"/>
    </location>
</feature>
<name>A0A2V5LSL6_9MICC</name>
<keyword evidence="2" id="KW-0812">Transmembrane</keyword>
<feature type="transmembrane region" description="Helical" evidence="2">
    <location>
        <begin position="104"/>
        <end position="125"/>
    </location>
</feature>
<evidence type="ECO:0000313" key="4">
    <source>
        <dbReference type="Proteomes" id="UP000247832"/>
    </source>
</evidence>
<sequence>MAAIQALSAASPEVRIAQRTFRGKPRVSTQTGGELASLYVSIAAVGIAALSSAAASSLIAGLNGVGGAAAWGQWVAVIAASSWAVAGLLYAFVSFRTANLPTILTVRAVVAAASAHLAILIVGMWRLPEDLRSLDLTLASLLVLEMSVIAVLGWQHNSGLRVRVPGARHKPSALAVVGTLFAASILVASVTTVGMAASTAGELAVPHSGHGATTPGSPLPGNLEQLKHSGHHH</sequence>
<dbReference type="EMBL" id="QJVD01000018">
    <property type="protein sequence ID" value="PYI66037.1"/>
    <property type="molecule type" value="Genomic_DNA"/>
</dbReference>
<keyword evidence="2" id="KW-0472">Membrane</keyword>
<gene>
    <name evidence="3" type="ORF">CVV68_15705</name>
</gene>
<feature type="transmembrane region" description="Helical" evidence="2">
    <location>
        <begin position="137"/>
        <end position="154"/>
    </location>
</feature>
<dbReference type="Proteomes" id="UP000247832">
    <property type="component" value="Unassembled WGS sequence"/>
</dbReference>
<organism evidence="3 4">
    <name type="scientific">Arthrobacter livingstonensis</name>
    <dbReference type="NCBI Taxonomy" id="670078"/>
    <lineage>
        <taxon>Bacteria</taxon>
        <taxon>Bacillati</taxon>
        <taxon>Actinomycetota</taxon>
        <taxon>Actinomycetes</taxon>
        <taxon>Micrococcales</taxon>
        <taxon>Micrococcaceae</taxon>
        <taxon>Arthrobacter</taxon>
    </lineage>
</organism>
<keyword evidence="4" id="KW-1185">Reference proteome</keyword>
<dbReference type="AlphaFoldDB" id="A0A2V5LSL6"/>
<evidence type="ECO:0000313" key="3">
    <source>
        <dbReference type="EMBL" id="PYI66037.1"/>
    </source>
</evidence>
<feature type="region of interest" description="Disordered" evidence="1">
    <location>
        <begin position="205"/>
        <end position="233"/>
    </location>
</feature>
<dbReference type="OrthoDB" id="4951053at2"/>
<evidence type="ECO:0000256" key="2">
    <source>
        <dbReference type="SAM" id="Phobius"/>
    </source>
</evidence>
<protein>
    <submittedName>
        <fullName evidence="3">Uncharacterized protein</fullName>
    </submittedName>
</protein>
<accession>A0A2V5LSL6</accession>
<dbReference type="RefSeq" id="WP_110501944.1">
    <property type="nucleotide sequence ID" value="NZ_QJVD01000018.1"/>
</dbReference>
<proteinExistence type="predicted"/>
<reference evidence="3 4" key="1">
    <citation type="submission" date="2018-05" db="EMBL/GenBank/DDBJ databases">
        <title>Genetic diversity of glacier-inhabiting Cryobacterium bacteria in China and description of Cryobacterium mengkeensis sp. nov. and Arthrobacter glacialis sp. nov.</title>
        <authorList>
            <person name="Liu Q."/>
            <person name="Xin Y.-H."/>
        </authorList>
    </citation>
    <scope>NUCLEOTIDE SEQUENCE [LARGE SCALE GENOMIC DNA]</scope>
    <source>
        <strain evidence="3 4">LI2</strain>
    </source>
</reference>
<feature type="transmembrane region" description="Helical" evidence="2">
    <location>
        <begin position="174"/>
        <end position="197"/>
    </location>
</feature>